<feature type="binding site" evidence="7">
    <location>
        <begin position="366"/>
        <end position="373"/>
    </location>
    <ligand>
        <name>ATP</name>
        <dbReference type="ChEBI" id="CHEBI:30616"/>
    </ligand>
</feature>
<feature type="binding site" evidence="7">
    <location>
        <position position="120"/>
    </location>
    <ligand>
        <name>L-glutamine</name>
        <dbReference type="ChEBI" id="CHEBI:58359"/>
    </ligand>
</feature>
<dbReference type="GO" id="GO:0005737">
    <property type="term" value="C:cytoplasm"/>
    <property type="evidence" value="ECO:0007669"/>
    <property type="project" value="InterPro"/>
</dbReference>
<feature type="binding site" evidence="7">
    <location>
        <position position="204"/>
    </location>
    <ligand>
        <name>L-glutamine</name>
        <dbReference type="ChEBI" id="CHEBI:58359"/>
    </ligand>
</feature>
<evidence type="ECO:0000256" key="8">
    <source>
        <dbReference type="PIRNR" id="PIRNR006630"/>
    </source>
</evidence>
<dbReference type="CDD" id="cd00553">
    <property type="entry name" value="NAD_synthase"/>
    <property type="match status" value="1"/>
</dbReference>
<dbReference type="Gene3D" id="3.40.50.620">
    <property type="entry name" value="HUPs"/>
    <property type="match status" value="1"/>
</dbReference>
<proteinExistence type="inferred from homology"/>
<dbReference type="InterPro" id="IPR014445">
    <property type="entry name" value="Gln-dep_NAD_synthase"/>
</dbReference>
<accession>A0A517TB30</accession>
<dbReference type="PANTHER" id="PTHR23090">
    <property type="entry name" value="NH 3 /GLUTAMINE-DEPENDENT NAD + SYNTHETASE"/>
    <property type="match status" value="1"/>
</dbReference>
<dbReference type="NCBIfam" id="NF002730">
    <property type="entry name" value="PRK02628.1"/>
    <property type="match status" value="1"/>
</dbReference>
<gene>
    <name evidence="7 10" type="primary">nadE</name>
    <name evidence="10" type="ORF">V22_28380</name>
</gene>
<evidence type="ECO:0000313" key="10">
    <source>
        <dbReference type="EMBL" id="QDT65583.1"/>
    </source>
</evidence>
<evidence type="ECO:0000256" key="5">
    <source>
        <dbReference type="ARBA" id="ARBA00022840"/>
    </source>
</evidence>
<dbReference type="Gene3D" id="3.60.110.10">
    <property type="entry name" value="Carbon-nitrogen hydrolase"/>
    <property type="match status" value="1"/>
</dbReference>
<dbReference type="GO" id="GO:0003952">
    <property type="term" value="F:NAD+ synthase (glutamine-hydrolyzing) activity"/>
    <property type="evidence" value="ECO:0007669"/>
    <property type="project" value="UniProtKB-UniRule"/>
</dbReference>
<keyword evidence="11" id="KW-1185">Reference proteome</keyword>
<dbReference type="RefSeq" id="WP_145263750.1">
    <property type="nucleotide sequence ID" value="NZ_CP036316.1"/>
</dbReference>
<evidence type="ECO:0000256" key="3">
    <source>
        <dbReference type="ARBA" id="ARBA00022598"/>
    </source>
</evidence>
<dbReference type="InterPro" id="IPR022310">
    <property type="entry name" value="NAD/GMP_synthase"/>
</dbReference>
<dbReference type="EC" id="6.3.5.1" evidence="7 8"/>
<dbReference type="GO" id="GO:0009435">
    <property type="term" value="P:NAD+ biosynthetic process"/>
    <property type="evidence" value="ECO:0007669"/>
    <property type="project" value="UniProtKB-UniRule"/>
</dbReference>
<keyword evidence="6 7" id="KW-0520">NAD</keyword>
<feature type="domain" description="CN hydrolase" evidence="9">
    <location>
        <begin position="7"/>
        <end position="278"/>
    </location>
</feature>
<dbReference type="Proteomes" id="UP000319976">
    <property type="component" value="Chromosome"/>
</dbReference>
<dbReference type="CDD" id="cd07570">
    <property type="entry name" value="GAT_Gln-NAD-synth"/>
    <property type="match status" value="1"/>
</dbReference>
<dbReference type="InterPro" id="IPR003010">
    <property type="entry name" value="C-N_Hydrolase"/>
</dbReference>
<sequence>MHRFGFLRLSCVSPVVHVADPQRNVDEMLRVIADCSESDIVLFPELSITGYSCGDLFQQLTLLTAAAEHTMRLAEETAQHRALIVVGLPISDGRTLFNCAAVIYGGEILGIVPKTHLPTYAEYYEQRWFTSGNQVVGESITLLGEDYICDPSQLFEIEFSGHSAVVGVEICEDLWVPSPPSERLALAGANVLLNLSASTQHIGKHEYRRDLVVGQSGRCVAAYALASAGPSESTTDVVFSGHSIIAENGQLLAEHNLFAEIQPKSLTNSVVTTADIDIERLTGQRHRLGTFVDAGKPANTKVIISRLEESPTETHSKLNRHVPAHPFVPSNPLVLKERCHEIFMIQCHGLAKRLTRLGDHWSAHIGVSGGLDSTLALLVAAKTCDLLGVERSRIHGITMPGFGTTDHTYGNAIALMEHLQVSSETIDIRQLCLESFRELNHEPFGISTEGVSVDDFQTALRSLPEDNRHDLIFENVQARLRTFLLMSRGFVIGTGDLSEMALGWSTYNGDQMSMYNPNCSIPKTLVRFLVRSIAEQEFEGKVRETLLSISETPISPELLPTDADGNIAQETESTIGPYELHDFFLYHVIRDGFGPAKILFLAEHAQFERDYSKEEIKRTLRAFYERFFANQFKRSCVPDGPKVGSVTLSPRGDWRMPSDAEATAWLAELDGEN</sequence>
<feature type="active site" description="Proton acceptor; for glutaminase activity" evidence="7">
    <location>
        <position position="45"/>
    </location>
</feature>
<dbReference type="Gene3D" id="1.10.10.1140">
    <property type="entry name" value="Glutamine-dependent NAD+ synthetase, C-terminal domain"/>
    <property type="match status" value="1"/>
</dbReference>
<feature type="active site" description="For glutaminase activity" evidence="7">
    <location>
        <position position="114"/>
    </location>
</feature>
<dbReference type="OrthoDB" id="9803818at2"/>
<dbReference type="PANTHER" id="PTHR23090:SF9">
    <property type="entry name" value="GLUTAMINE-DEPENDENT NAD(+) SYNTHETASE"/>
    <property type="match status" value="1"/>
</dbReference>
<dbReference type="InterPro" id="IPR036526">
    <property type="entry name" value="C-N_Hydrolase_sf"/>
</dbReference>
<dbReference type="PIRSF" id="PIRSF006630">
    <property type="entry name" value="NADS_GAT"/>
    <property type="match status" value="1"/>
</dbReference>
<evidence type="ECO:0000256" key="4">
    <source>
        <dbReference type="ARBA" id="ARBA00022741"/>
    </source>
</evidence>
<dbReference type="GO" id="GO:0005524">
    <property type="term" value="F:ATP binding"/>
    <property type="evidence" value="ECO:0007669"/>
    <property type="project" value="UniProtKB-UniRule"/>
</dbReference>
<organism evidence="10 11">
    <name type="scientific">Calycomorphotria hydatis</name>
    <dbReference type="NCBI Taxonomy" id="2528027"/>
    <lineage>
        <taxon>Bacteria</taxon>
        <taxon>Pseudomonadati</taxon>
        <taxon>Planctomycetota</taxon>
        <taxon>Planctomycetia</taxon>
        <taxon>Planctomycetales</taxon>
        <taxon>Planctomycetaceae</taxon>
        <taxon>Calycomorphotria</taxon>
    </lineage>
</organism>
<dbReference type="InterPro" id="IPR041856">
    <property type="entry name" value="NAD+_synth_C"/>
</dbReference>
<evidence type="ECO:0000256" key="6">
    <source>
        <dbReference type="ARBA" id="ARBA00023027"/>
    </source>
</evidence>
<comment type="similarity">
    <text evidence="2 7 8">In the C-terminal section; belongs to the NAD synthetase family.</text>
</comment>
<dbReference type="Pfam" id="PF02540">
    <property type="entry name" value="NAD_synthase"/>
    <property type="match status" value="1"/>
</dbReference>
<comment type="pathway">
    <text evidence="1 7 8">Cofactor biosynthesis; NAD(+) biosynthesis; NAD(+) from deamido-NAD(+) (L-Gln route): step 1/1.</text>
</comment>
<reference evidence="10 11" key="1">
    <citation type="submission" date="2019-02" db="EMBL/GenBank/DDBJ databases">
        <title>Deep-cultivation of Planctomycetes and their phenomic and genomic characterization uncovers novel biology.</title>
        <authorList>
            <person name="Wiegand S."/>
            <person name="Jogler M."/>
            <person name="Boedeker C."/>
            <person name="Pinto D."/>
            <person name="Vollmers J."/>
            <person name="Rivas-Marin E."/>
            <person name="Kohn T."/>
            <person name="Peeters S.H."/>
            <person name="Heuer A."/>
            <person name="Rast P."/>
            <person name="Oberbeckmann S."/>
            <person name="Bunk B."/>
            <person name="Jeske O."/>
            <person name="Meyerdierks A."/>
            <person name="Storesund J.E."/>
            <person name="Kallscheuer N."/>
            <person name="Luecker S."/>
            <person name="Lage O.M."/>
            <person name="Pohl T."/>
            <person name="Merkel B.J."/>
            <person name="Hornburger P."/>
            <person name="Mueller R.-W."/>
            <person name="Bruemmer F."/>
            <person name="Labrenz M."/>
            <person name="Spormann A.M."/>
            <person name="Op den Camp H."/>
            <person name="Overmann J."/>
            <person name="Amann R."/>
            <person name="Jetten M.S.M."/>
            <person name="Mascher T."/>
            <person name="Medema M.H."/>
            <person name="Devos D.P."/>
            <person name="Kaster A.-K."/>
            <person name="Ovreas L."/>
            <person name="Rohde M."/>
            <person name="Galperin M.Y."/>
            <person name="Jogler C."/>
        </authorList>
    </citation>
    <scope>NUCLEOTIDE SEQUENCE [LARGE SCALE GENOMIC DNA]</scope>
    <source>
        <strain evidence="10 11">V22</strain>
    </source>
</reference>
<dbReference type="SUPFAM" id="SSF56317">
    <property type="entry name" value="Carbon-nitrogen hydrolase"/>
    <property type="match status" value="1"/>
</dbReference>
<keyword evidence="3 7" id="KW-0436">Ligase</keyword>
<feature type="binding site" evidence="7">
    <location>
        <begin position="504"/>
        <end position="507"/>
    </location>
    <ligand>
        <name>deamido-NAD(+)</name>
        <dbReference type="ChEBI" id="CHEBI:58437"/>
        <note>ligand shared between two neighboring subunits</note>
    </ligand>
</feature>
<evidence type="ECO:0000313" key="11">
    <source>
        <dbReference type="Proteomes" id="UP000319976"/>
    </source>
</evidence>
<dbReference type="Pfam" id="PF00795">
    <property type="entry name" value="CN_hydrolase"/>
    <property type="match status" value="1"/>
</dbReference>
<name>A0A517TB30_9PLAN</name>
<dbReference type="EMBL" id="CP036316">
    <property type="protein sequence ID" value="QDT65583.1"/>
    <property type="molecule type" value="Genomic_DNA"/>
</dbReference>
<evidence type="ECO:0000256" key="1">
    <source>
        <dbReference type="ARBA" id="ARBA00005188"/>
    </source>
</evidence>
<evidence type="ECO:0000259" key="9">
    <source>
        <dbReference type="PROSITE" id="PS50263"/>
    </source>
</evidence>
<keyword evidence="5 7" id="KW-0067">ATP-binding</keyword>
<dbReference type="KEGG" id="chya:V22_28380"/>
<feature type="binding site" evidence="7">
    <location>
        <position position="633"/>
    </location>
    <ligand>
        <name>deamido-NAD(+)</name>
        <dbReference type="ChEBI" id="CHEBI:58437"/>
        <note>ligand shared between two neighboring subunits</note>
    </ligand>
</feature>
<dbReference type="AlphaFoldDB" id="A0A517TB30"/>
<feature type="active site" description="Nucleophile; for glutaminase activity" evidence="7">
    <location>
        <position position="171"/>
    </location>
</feature>
<dbReference type="PROSITE" id="PS50263">
    <property type="entry name" value="CN_HYDROLASE"/>
    <property type="match status" value="1"/>
</dbReference>
<dbReference type="InterPro" id="IPR014729">
    <property type="entry name" value="Rossmann-like_a/b/a_fold"/>
</dbReference>
<dbReference type="InterPro" id="IPR003694">
    <property type="entry name" value="NAD_synthase"/>
</dbReference>
<comment type="catalytic activity">
    <reaction evidence="7 8">
        <text>deamido-NAD(+) + L-glutamine + ATP + H2O = L-glutamate + AMP + diphosphate + NAD(+) + H(+)</text>
        <dbReference type="Rhea" id="RHEA:24384"/>
        <dbReference type="ChEBI" id="CHEBI:15377"/>
        <dbReference type="ChEBI" id="CHEBI:15378"/>
        <dbReference type="ChEBI" id="CHEBI:29985"/>
        <dbReference type="ChEBI" id="CHEBI:30616"/>
        <dbReference type="ChEBI" id="CHEBI:33019"/>
        <dbReference type="ChEBI" id="CHEBI:57540"/>
        <dbReference type="ChEBI" id="CHEBI:58359"/>
        <dbReference type="ChEBI" id="CHEBI:58437"/>
        <dbReference type="ChEBI" id="CHEBI:456215"/>
        <dbReference type="EC" id="6.3.5.1"/>
    </reaction>
</comment>
<evidence type="ECO:0000256" key="7">
    <source>
        <dbReference type="HAMAP-Rule" id="MF_02090"/>
    </source>
</evidence>
<dbReference type="SUPFAM" id="SSF52402">
    <property type="entry name" value="Adenine nucleotide alpha hydrolases-like"/>
    <property type="match status" value="1"/>
</dbReference>
<feature type="binding site" evidence="7">
    <location>
        <position position="494"/>
    </location>
    <ligand>
        <name>ATP</name>
        <dbReference type="ChEBI" id="CHEBI:30616"/>
    </ligand>
</feature>
<keyword evidence="4 7" id="KW-0547">Nucleotide-binding</keyword>
<dbReference type="GO" id="GO:0008795">
    <property type="term" value="F:NAD+ synthase activity"/>
    <property type="evidence" value="ECO:0007669"/>
    <property type="project" value="UniProtKB-UniRule"/>
</dbReference>
<dbReference type="HAMAP" id="MF_02090">
    <property type="entry name" value="NadE_glutamine_dep"/>
    <property type="match status" value="1"/>
</dbReference>
<feature type="binding site" evidence="7">
    <location>
        <position position="475"/>
    </location>
    <ligand>
        <name>deamido-NAD(+)</name>
        <dbReference type="ChEBI" id="CHEBI:58437"/>
        <note>ligand shared between two neighboring subunits</note>
    </ligand>
</feature>
<protein>
    <recommendedName>
        <fullName evidence="7 8">Glutamine-dependent NAD(+) synthetase</fullName>
        <ecNumber evidence="7 8">6.3.5.1</ecNumber>
    </recommendedName>
    <alternativeName>
        <fullName evidence="7 8">NAD(+) synthase [glutamine-hydrolyzing]</fullName>
    </alternativeName>
</protein>
<feature type="binding site" evidence="7">
    <location>
        <position position="499"/>
    </location>
    <ligand>
        <name>deamido-NAD(+)</name>
        <dbReference type="ChEBI" id="CHEBI:58437"/>
        <note>ligand shared between two neighboring subunits</note>
    </ligand>
</feature>
<dbReference type="GO" id="GO:0004359">
    <property type="term" value="F:glutaminase activity"/>
    <property type="evidence" value="ECO:0007669"/>
    <property type="project" value="InterPro"/>
</dbReference>
<evidence type="ECO:0000256" key="2">
    <source>
        <dbReference type="ARBA" id="ARBA00007145"/>
    </source>
</evidence>
<dbReference type="UniPathway" id="UPA00253">
    <property type="reaction ID" value="UER00334"/>
</dbReference>
<comment type="function">
    <text evidence="7">Catalyzes the ATP-dependent amidation of deamido-NAD to form NAD. Uses L-glutamine as a nitrogen source.</text>
</comment>
<feature type="binding site" evidence="7">
    <location>
        <position position="198"/>
    </location>
    <ligand>
        <name>L-glutamine</name>
        <dbReference type="ChEBI" id="CHEBI:58359"/>
    </ligand>
</feature>